<dbReference type="Pfam" id="PF14657">
    <property type="entry name" value="Arm-DNA-bind_4"/>
    <property type="match status" value="1"/>
</dbReference>
<evidence type="ECO:0000256" key="2">
    <source>
        <dbReference type="ARBA" id="ARBA00008857"/>
    </source>
</evidence>
<dbReference type="PROSITE" id="PS51898">
    <property type="entry name" value="TYR_RECOMBINASE"/>
    <property type="match status" value="1"/>
</dbReference>
<dbReference type="GO" id="GO:0015074">
    <property type="term" value="P:DNA integration"/>
    <property type="evidence" value="ECO:0007669"/>
    <property type="project" value="UniProtKB-KW"/>
</dbReference>
<dbReference type="GO" id="GO:0003677">
    <property type="term" value="F:DNA binding"/>
    <property type="evidence" value="ECO:0007669"/>
    <property type="project" value="UniProtKB-UniRule"/>
</dbReference>
<evidence type="ECO:0000313" key="10">
    <source>
        <dbReference type="Proteomes" id="UP000095673"/>
    </source>
</evidence>
<dbReference type="GO" id="GO:0006310">
    <property type="term" value="P:DNA recombination"/>
    <property type="evidence" value="ECO:0007669"/>
    <property type="project" value="UniProtKB-KW"/>
</dbReference>
<evidence type="ECO:0000313" key="9">
    <source>
        <dbReference type="EMBL" id="CUN30305.1"/>
    </source>
</evidence>
<dbReference type="SUPFAM" id="SSF56349">
    <property type="entry name" value="DNA breaking-rejoining enzymes"/>
    <property type="match status" value="1"/>
</dbReference>
<protein>
    <submittedName>
        <fullName evidence="9">Integrase</fullName>
    </submittedName>
</protein>
<dbReference type="InterPro" id="IPR050090">
    <property type="entry name" value="Tyrosine_recombinase_XerCD"/>
</dbReference>
<organism evidence="9 10">
    <name type="scientific">Agathobacter rectalis</name>
    <dbReference type="NCBI Taxonomy" id="39491"/>
    <lineage>
        <taxon>Bacteria</taxon>
        <taxon>Bacillati</taxon>
        <taxon>Bacillota</taxon>
        <taxon>Clostridia</taxon>
        <taxon>Lachnospirales</taxon>
        <taxon>Lachnospiraceae</taxon>
        <taxon>Agathobacter</taxon>
    </lineage>
</organism>
<evidence type="ECO:0000256" key="4">
    <source>
        <dbReference type="ARBA" id="ARBA00023125"/>
    </source>
</evidence>
<dbReference type="RefSeq" id="WP_055238859.1">
    <property type="nucleotide sequence ID" value="NZ_CYXM01000034.1"/>
</dbReference>
<feature type="domain" description="Tyr recombinase" evidence="7">
    <location>
        <begin position="160"/>
        <end position="344"/>
    </location>
</feature>
<proteinExistence type="inferred from homology"/>
<dbReference type="PANTHER" id="PTHR30349">
    <property type="entry name" value="PHAGE INTEGRASE-RELATED"/>
    <property type="match status" value="1"/>
</dbReference>
<accession>A0A173VW14</accession>
<keyword evidence="3" id="KW-0229">DNA integration</keyword>
<dbReference type="EMBL" id="CYXM01000034">
    <property type="protein sequence ID" value="CUN30305.1"/>
    <property type="molecule type" value="Genomic_DNA"/>
</dbReference>
<name>A0A173VW14_9FIRM</name>
<reference evidence="9 10" key="1">
    <citation type="submission" date="2015-09" db="EMBL/GenBank/DDBJ databases">
        <authorList>
            <consortium name="Pathogen Informatics"/>
        </authorList>
    </citation>
    <scope>NUCLEOTIDE SEQUENCE [LARGE SCALE GENOMIC DNA]</scope>
    <source>
        <strain evidence="9 10">2789STDY5834968</strain>
    </source>
</reference>
<dbReference type="AlphaFoldDB" id="A0A173VW14"/>
<dbReference type="CDD" id="cd01189">
    <property type="entry name" value="INT_ICEBs1_C_like"/>
    <property type="match status" value="1"/>
</dbReference>
<dbReference type="InterPro" id="IPR002104">
    <property type="entry name" value="Integrase_catalytic"/>
</dbReference>
<dbReference type="Gene3D" id="1.10.443.10">
    <property type="entry name" value="Intergrase catalytic core"/>
    <property type="match status" value="1"/>
</dbReference>
<keyword evidence="5" id="KW-0233">DNA recombination</keyword>
<comment type="similarity">
    <text evidence="2">Belongs to the 'phage' integrase family.</text>
</comment>
<dbReference type="PANTHER" id="PTHR30349:SF64">
    <property type="entry name" value="PROPHAGE INTEGRASE INTD-RELATED"/>
    <property type="match status" value="1"/>
</dbReference>
<evidence type="ECO:0000256" key="5">
    <source>
        <dbReference type="ARBA" id="ARBA00023172"/>
    </source>
</evidence>
<feature type="domain" description="Core-binding (CB)" evidence="8">
    <location>
        <begin position="56"/>
        <end position="138"/>
    </location>
</feature>
<dbReference type="InterPro" id="IPR044068">
    <property type="entry name" value="CB"/>
</dbReference>
<evidence type="ECO:0000256" key="1">
    <source>
        <dbReference type="ARBA" id="ARBA00003283"/>
    </source>
</evidence>
<dbReference type="InterPro" id="IPR013762">
    <property type="entry name" value="Integrase-like_cat_sf"/>
</dbReference>
<evidence type="ECO:0000259" key="8">
    <source>
        <dbReference type="PROSITE" id="PS51900"/>
    </source>
</evidence>
<sequence length="355" mass="40760">MASIKKEKNNTYSIQFRYKNYAGVNCRKHKYNFKTKKEATAWMNEFIRKEQSDVCMTFQSFYQEYLENQSADLRASTLATKEHIVALHIMPYFKDRELASITAEDIIKWQNKIKKKGFSDSYLNTIHGQLSAIFNHACRIYNLSFNPCKVAGGMGNKDSGNMGIWMQEEMERFLNAVSDKPVVKYAFFLLYWTGIRLGELLALNIADIDFEKKTLSVTKSLNRTDGKDVISLPKTKSSIRIIYLPQFVVDEMKDYCGMLYGRGAKDRLFVVTKSHLEKEIKRGAELAGLTPIRVHDLRHSHASLLISQGVNVAVISRRLGHKSIKTTLNIYAHMFDKDAKEAADMLDKLYNGEED</sequence>
<gene>
    <name evidence="9" type="primary">Int-Tn_8</name>
    <name evidence="9" type="ORF">ERS852580_03526</name>
</gene>
<comment type="function">
    <text evidence="1">Site-specific tyrosine recombinase, which acts by catalyzing the cutting and rejoining of the recombining DNA molecules.</text>
</comment>
<evidence type="ECO:0000259" key="7">
    <source>
        <dbReference type="PROSITE" id="PS51898"/>
    </source>
</evidence>
<evidence type="ECO:0000256" key="3">
    <source>
        <dbReference type="ARBA" id="ARBA00022908"/>
    </source>
</evidence>
<dbReference type="InterPro" id="IPR004107">
    <property type="entry name" value="Integrase_SAM-like_N"/>
</dbReference>
<keyword evidence="4 6" id="KW-0238">DNA-binding</keyword>
<dbReference type="PROSITE" id="PS51900">
    <property type="entry name" value="CB"/>
    <property type="match status" value="1"/>
</dbReference>
<dbReference type="InterPro" id="IPR010998">
    <property type="entry name" value="Integrase_recombinase_N"/>
</dbReference>
<dbReference type="InterPro" id="IPR011010">
    <property type="entry name" value="DNA_brk_join_enz"/>
</dbReference>
<dbReference type="Proteomes" id="UP000095673">
    <property type="component" value="Unassembled WGS sequence"/>
</dbReference>
<dbReference type="Gene3D" id="1.10.150.130">
    <property type="match status" value="1"/>
</dbReference>
<dbReference type="Pfam" id="PF00589">
    <property type="entry name" value="Phage_integrase"/>
    <property type="match status" value="1"/>
</dbReference>
<dbReference type="InterPro" id="IPR028259">
    <property type="entry name" value="AP2-like_int_N"/>
</dbReference>
<dbReference type="OrthoDB" id="9803188at2"/>
<evidence type="ECO:0000256" key="6">
    <source>
        <dbReference type="PROSITE-ProRule" id="PRU01248"/>
    </source>
</evidence>
<dbReference type="Pfam" id="PF14659">
    <property type="entry name" value="Phage_int_SAM_3"/>
    <property type="match status" value="1"/>
</dbReference>